<dbReference type="InterPro" id="IPR050869">
    <property type="entry name" value="H3K4_H4K5_MeTrfase"/>
</dbReference>
<keyword evidence="2 4" id="KW-0863">Zinc-finger</keyword>
<dbReference type="Gene3D" id="2.170.270.10">
    <property type="entry name" value="SET domain"/>
    <property type="match status" value="1"/>
</dbReference>
<dbReference type="InterPro" id="IPR046341">
    <property type="entry name" value="SET_dom_sf"/>
</dbReference>
<protein>
    <recommendedName>
        <fullName evidence="5">MYND-type domain-containing protein</fullName>
    </recommendedName>
</protein>
<dbReference type="OrthoDB" id="265717at2759"/>
<dbReference type="Proteomes" id="UP000835052">
    <property type="component" value="Unassembled WGS sequence"/>
</dbReference>
<evidence type="ECO:0000256" key="3">
    <source>
        <dbReference type="ARBA" id="ARBA00022833"/>
    </source>
</evidence>
<dbReference type="PANTHER" id="PTHR12197">
    <property type="entry name" value="HISTONE-LYSINE N-METHYLTRANSFERASE SMYD"/>
    <property type="match status" value="1"/>
</dbReference>
<dbReference type="PROSITE" id="PS50865">
    <property type="entry name" value="ZF_MYND_2"/>
    <property type="match status" value="1"/>
</dbReference>
<keyword evidence="7" id="KW-1185">Reference proteome</keyword>
<dbReference type="GO" id="GO:0008270">
    <property type="term" value="F:zinc ion binding"/>
    <property type="evidence" value="ECO:0007669"/>
    <property type="project" value="UniProtKB-KW"/>
</dbReference>
<evidence type="ECO:0000313" key="6">
    <source>
        <dbReference type="EMBL" id="CAD6196280.1"/>
    </source>
</evidence>
<proteinExistence type="predicted"/>
<dbReference type="GO" id="GO:0005634">
    <property type="term" value="C:nucleus"/>
    <property type="evidence" value="ECO:0007669"/>
    <property type="project" value="TreeGrafter"/>
</dbReference>
<dbReference type="AlphaFoldDB" id="A0A8S1HHZ0"/>
<dbReference type="Pfam" id="PF01753">
    <property type="entry name" value="zf-MYND"/>
    <property type="match status" value="1"/>
</dbReference>
<evidence type="ECO:0000256" key="2">
    <source>
        <dbReference type="ARBA" id="ARBA00022771"/>
    </source>
</evidence>
<dbReference type="EMBL" id="CAJGYM010000070">
    <property type="protein sequence ID" value="CAD6196280.1"/>
    <property type="molecule type" value="Genomic_DNA"/>
</dbReference>
<evidence type="ECO:0000313" key="7">
    <source>
        <dbReference type="Proteomes" id="UP000835052"/>
    </source>
</evidence>
<dbReference type="PANTHER" id="PTHR12197:SF283">
    <property type="entry name" value="MYND-TYPE DOMAIN-CONTAINING PROTEIN"/>
    <property type="match status" value="1"/>
</dbReference>
<dbReference type="SUPFAM" id="SSF82199">
    <property type="entry name" value="SET domain"/>
    <property type="match status" value="1"/>
</dbReference>
<sequence>MERIVEELPYASVVDRPFIDAYCARCVERISDDSESFSCDYCSEVKYCKASCQRKDWNDVHAVECAVLRSSQSERKSLSSTTRLALRVIFQLYGPSSSKSYVAFNGSTIEKLETNYDAIRSNTEYNHFLVDIMAIIKSCCHSLSQNEDMCSTKLEAVSKTQISSIVCAVLANAFSIVDELKGESVGLGLYHNHACASDAHVVFDGRRALLMAPVGTSYIQQLTISYVSRMLPTFERQKNISRVHFFVCKCQLCQDDQKEARASACPCSDEKCDGFCPVSSVFISNQYKCVKCGALPKFHHAEVHQFMVNLLGEMERLEKLGLFSQENNSMLFSSLRELRDRYKKFLASCNIGMLLLNEQIASSAARLPPNSITPEELVGIGLSDCDEYIERLGIGYPETTRRLYIACVCVNRAARSSQYPEIFQKAFESSLVSHGETHPLTKEIRKLSSS</sequence>
<keyword evidence="1" id="KW-0479">Metal-binding</keyword>
<dbReference type="SUPFAM" id="SSF144232">
    <property type="entry name" value="HIT/MYND zinc finger-like"/>
    <property type="match status" value="1"/>
</dbReference>
<feature type="domain" description="MYND-type" evidence="5">
    <location>
        <begin position="23"/>
        <end position="65"/>
    </location>
</feature>
<evidence type="ECO:0000256" key="4">
    <source>
        <dbReference type="PROSITE-ProRule" id="PRU00134"/>
    </source>
</evidence>
<dbReference type="Gene3D" id="1.10.220.160">
    <property type="match status" value="1"/>
</dbReference>
<dbReference type="InterPro" id="IPR002893">
    <property type="entry name" value="Znf_MYND"/>
</dbReference>
<dbReference type="PROSITE" id="PS01360">
    <property type="entry name" value="ZF_MYND_1"/>
    <property type="match status" value="1"/>
</dbReference>
<organism evidence="6 7">
    <name type="scientific">Caenorhabditis auriculariae</name>
    <dbReference type="NCBI Taxonomy" id="2777116"/>
    <lineage>
        <taxon>Eukaryota</taxon>
        <taxon>Metazoa</taxon>
        <taxon>Ecdysozoa</taxon>
        <taxon>Nematoda</taxon>
        <taxon>Chromadorea</taxon>
        <taxon>Rhabditida</taxon>
        <taxon>Rhabditina</taxon>
        <taxon>Rhabditomorpha</taxon>
        <taxon>Rhabditoidea</taxon>
        <taxon>Rhabditidae</taxon>
        <taxon>Peloderinae</taxon>
        <taxon>Caenorhabditis</taxon>
    </lineage>
</organism>
<reference evidence="6" key="1">
    <citation type="submission" date="2020-10" db="EMBL/GenBank/DDBJ databases">
        <authorList>
            <person name="Kikuchi T."/>
        </authorList>
    </citation>
    <scope>NUCLEOTIDE SEQUENCE</scope>
    <source>
        <strain evidence="6">NKZ352</strain>
    </source>
</reference>
<dbReference type="Gene3D" id="6.10.140.2220">
    <property type="match status" value="1"/>
</dbReference>
<keyword evidence="3" id="KW-0862">Zinc</keyword>
<name>A0A8S1HHZ0_9PELO</name>
<evidence type="ECO:0000256" key="1">
    <source>
        <dbReference type="ARBA" id="ARBA00022723"/>
    </source>
</evidence>
<accession>A0A8S1HHZ0</accession>
<evidence type="ECO:0000259" key="5">
    <source>
        <dbReference type="PROSITE" id="PS50865"/>
    </source>
</evidence>
<gene>
    <name evidence="6" type="ORF">CAUJ_LOCUS12195</name>
</gene>
<comment type="caution">
    <text evidence="6">The sequence shown here is derived from an EMBL/GenBank/DDBJ whole genome shotgun (WGS) entry which is preliminary data.</text>
</comment>